<accession>A0A9N8F216</accession>
<evidence type="ECO:0000259" key="2">
    <source>
        <dbReference type="PROSITE" id="PS51186"/>
    </source>
</evidence>
<dbReference type="AlphaFoldDB" id="A0A9N8F216"/>
<dbReference type="InterPro" id="IPR000182">
    <property type="entry name" value="GNAT_dom"/>
</dbReference>
<dbReference type="Gene3D" id="3.40.630.30">
    <property type="match status" value="1"/>
</dbReference>
<dbReference type="SUPFAM" id="SSF55729">
    <property type="entry name" value="Acyl-CoA N-acyltransferases (Nat)"/>
    <property type="match status" value="1"/>
</dbReference>
<feature type="region of interest" description="Disordered" evidence="1">
    <location>
        <begin position="108"/>
        <end position="132"/>
    </location>
</feature>
<evidence type="ECO:0000313" key="3">
    <source>
        <dbReference type="EMBL" id="CAB9529169.1"/>
    </source>
</evidence>
<dbReference type="PANTHER" id="PTHR42791">
    <property type="entry name" value="GNAT FAMILY ACETYLTRANSFERASE"/>
    <property type="match status" value="1"/>
</dbReference>
<feature type="compositionally biased region" description="Basic and acidic residues" evidence="1">
    <location>
        <begin position="108"/>
        <end position="118"/>
    </location>
</feature>
<gene>
    <name evidence="3" type="ORF">SEMRO_2417_G326960.1</name>
</gene>
<dbReference type="CDD" id="cd04301">
    <property type="entry name" value="NAT_SF"/>
    <property type="match status" value="1"/>
</dbReference>
<dbReference type="Pfam" id="PF00583">
    <property type="entry name" value="Acetyltransf_1"/>
    <property type="match status" value="1"/>
</dbReference>
<dbReference type="GO" id="GO:0016747">
    <property type="term" value="F:acyltransferase activity, transferring groups other than amino-acyl groups"/>
    <property type="evidence" value="ECO:0007669"/>
    <property type="project" value="InterPro"/>
</dbReference>
<name>A0A9N8F216_9STRA</name>
<dbReference type="EMBL" id="CAICTM010002415">
    <property type="protein sequence ID" value="CAB9529169.1"/>
    <property type="molecule type" value="Genomic_DNA"/>
</dbReference>
<feature type="domain" description="N-acetyltransferase" evidence="2">
    <location>
        <begin position="21"/>
        <end position="99"/>
    </location>
</feature>
<feature type="compositionally biased region" description="Polar residues" evidence="1">
    <location>
        <begin position="119"/>
        <end position="132"/>
    </location>
</feature>
<organism evidence="3 4">
    <name type="scientific">Seminavis robusta</name>
    <dbReference type="NCBI Taxonomy" id="568900"/>
    <lineage>
        <taxon>Eukaryota</taxon>
        <taxon>Sar</taxon>
        <taxon>Stramenopiles</taxon>
        <taxon>Ochrophyta</taxon>
        <taxon>Bacillariophyta</taxon>
        <taxon>Bacillariophyceae</taxon>
        <taxon>Bacillariophycidae</taxon>
        <taxon>Naviculales</taxon>
        <taxon>Naviculaceae</taxon>
        <taxon>Seminavis</taxon>
    </lineage>
</organism>
<dbReference type="Proteomes" id="UP001153069">
    <property type="component" value="Unassembled WGS sequence"/>
</dbReference>
<protein>
    <recommendedName>
        <fullName evidence="2">N-acetyltransferase domain-containing protein</fullName>
    </recommendedName>
</protein>
<evidence type="ECO:0000313" key="4">
    <source>
        <dbReference type="Proteomes" id="UP001153069"/>
    </source>
</evidence>
<evidence type="ECO:0000256" key="1">
    <source>
        <dbReference type="SAM" id="MobiDB-lite"/>
    </source>
</evidence>
<proteinExistence type="predicted"/>
<keyword evidence="4" id="KW-1185">Reference proteome</keyword>
<sequence>MEQKLGNFQEKCDQWHFEHGPERKHWFIHMVGVVPDHQGQGMGKELMAKLNDMADKMNQAMYLEAGERNRRFYEKMRFVVQHTVTLEDSDGVENSIKRQCVESIERAREASATDHIQPRNDQSFNITSSKSG</sequence>
<dbReference type="OrthoDB" id="188254at2759"/>
<dbReference type="PROSITE" id="PS51186">
    <property type="entry name" value="GNAT"/>
    <property type="match status" value="1"/>
</dbReference>
<dbReference type="PANTHER" id="PTHR42791:SF1">
    <property type="entry name" value="N-ACETYLTRANSFERASE DOMAIN-CONTAINING PROTEIN"/>
    <property type="match status" value="1"/>
</dbReference>
<comment type="caution">
    <text evidence="3">The sequence shown here is derived from an EMBL/GenBank/DDBJ whole genome shotgun (WGS) entry which is preliminary data.</text>
</comment>
<dbReference type="InterPro" id="IPR052523">
    <property type="entry name" value="Trichothecene_AcTrans"/>
</dbReference>
<dbReference type="InterPro" id="IPR016181">
    <property type="entry name" value="Acyl_CoA_acyltransferase"/>
</dbReference>
<reference evidence="3" key="1">
    <citation type="submission" date="2020-06" db="EMBL/GenBank/DDBJ databases">
        <authorList>
            <consortium name="Plant Systems Biology data submission"/>
        </authorList>
    </citation>
    <scope>NUCLEOTIDE SEQUENCE</scope>
    <source>
        <strain evidence="3">D6</strain>
    </source>
</reference>